<feature type="chain" id="PRO_5026738681" evidence="8">
    <location>
        <begin position="24"/>
        <end position="152"/>
    </location>
</feature>
<keyword evidence="3 6" id="KW-0479">Metal-binding</keyword>
<evidence type="ECO:0000256" key="3">
    <source>
        <dbReference type="ARBA" id="ARBA00022723"/>
    </source>
</evidence>
<dbReference type="Pfam" id="PF01322">
    <property type="entry name" value="Cytochrom_C_2"/>
    <property type="match status" value="1"/>
</dbReference>
<sequence length="152" mass="15395">MKAITKFTLALTLAAGVGSAAYANEAAIKARQGQMELYAHYLGLLGGMAKGAVPYDADKAGAAAASLASLTKLDSSRLWPEGSDDMSAEGTRALPAIWDNPDDVMKKAMALGEAAAGMEMAAGQSLESLQGAMGPLGGACGACHKAYRAPDS</sequence>
<dbReference type="GO" id="GO:0009055">
    <property type="term" value="F:electron transfer activity"/>
    <property type="evidence" value="ECO:0007669"/>
    <property type="project" value="InterPro"/>
</dbReference>
<keyword evidence="10" id="KW-1185">Reference proteome</keyword>
<evidence type="ECO:0000313" key="10">
    <source>
        <dbReference type="Proteomes" id="UP000479043"/>
    </source>
</evidence>
<evidence type="ECO:0000256" key="8">
    <source>
        <dbReference type="SAM" id="SignalP"/>
    </source>
</evidence>
<dbReference type="PROSITE" id="PS51009">
    <property type="entry name" value="CYTCII"/>
    <property type="match status" value="1"/>
</dbReference>
<evidence type="ECO:0000256" key="1">
    <source>
        <dbReference type="ARBA" id="ARBA00022448"/>
    </source>
</evidence>
<keyword evidence="4" id="KW-0249">Electron transport</keyword>
<evidence type="ECO:0000313" key="9">
    <source>
        <dbReference type="EMBL" id="MYM53879.1"/>
    </source>
</evidence>
<feature type="signal peptide" evidence="8">
    <location>
        <begin position="1"/>
        <end position="23"/>
    </location>
</feature>
<dbReference type="PIRSF" id="PIRSF000027">
    <property type="entry name" value="Cytc_c_prime"/>
    <property type="match status" value="1"/>
</dbReference>
<evidence type="ECO:0000256" key="4">
    <source>
        <dbReference type="ARBA" id="ARBA00022982"/>
    </source>
</evidence>
<name>A0A6L8LL86_9RHOB</name>
<dbReference type="InterPro" id="IPR002321">
    <property type="entry name" value="Cyt_c_II"/>
</dbReference>
<evidence type="ECO:0000256" key="6">
    <source>
        <dbReference type="PIRSR" id="PIRSR000027-1"/>
    </source>
</evidence>
<keyword evidence="2 7" id="KW-0349">Heme</keyword>
<dbReference type="GO" id="GO:0022900">
    <property type="term" value="P:electron transport chain"/>
    <property type="evidence" value="ECO:0007669"/>
    <property type="project" value="InterPro"/>
</dbReference>
<feature type="binding site" description="axial binding residue" evidence="6">
    <location>
        <position position="144"/>
    </location>
    <ligand>
        <name>heme c</name>
        <dbReference type="ChEBI" id="CHEBI:61717"/>
    </ligand>
    <ligandPart>
        <name>Fe</name>
        <dbReference type="ChEBI" id="CHEBI:18248"/>
    </ligandPart>
</feature>
<comment type="caution">
    <text evidence="9">The sequence shown here is derived from an EMBL/GenBank/DDBJ whole genome shotgun (WGS) entry which is preliminary data.</text>
</comment>
<dbReference type="EMBL" id="WWEN01000001">
    <property type="protein sequence ID" value="MYM53879.1"/>
    <property type="molecule type" value="Genomic_DNA"/>
</dbReference>
<keyword evidence="5 6" id="KW-0408">Iron</keyword>
<dbReference type="AlphaFoldDB" id="A0A6L8LL86"/>
<dbReference type="Gene3D" id="1.20.120.10">
    <property type="entry name" value="Cytochrome c/b562"/>
    <property type="match status" value="1"/>
</dbReference>
<accession>A0A6L8LL86</accession>
<dbReference type="GO" id="GO:0005506">
    <property type="term" value="F:iron ion binding"/>
    <property type="evidence" value="ECO:0007669"/>
    <property type="project" value="InterPro"/>
</dbReference>
<protein>
    <submittedName>
        <fullName evidence="9">Cytochrome c</fullName>
    </submittedName>
</protein>
<dbReference type="GO" id="GO:0042597">
    <property type="term" value="C:periplasmic space"/>
    <property type="evidence" value="ECO:0007669"/>
    <property type="project" value="InterPro"/>
</dbReference>
<feature type="binding site" description="covalent" evidence="7">
    <location>
        <position position="140"/>
    </location>
    <ligand>
        <name>heme c</name>
        <dbReference type="ChEBI" id="CHEBI:61717"/>
    </ligand>
</feature>
<keyword evidence="8" id="KW-0732">Signal</keyword>
<evidence type="ECO:0000256" key="5">
    <source>
        <dbReference type="ARBA" id="ARBA00023004"/>
    </source>
</evidence>
<proteinExistence type="predicted"/>
<reference evidence="9 10" key="1">
    <citation type="submission" date="2020-01" db="EMBL/GenBank/DDBJ databases">
        <authorList>
            <person name="Chen S."/>
        </authorList>
    </citation>
    <scope>NUCLEOTIDE SEQUENCE [LARGE SCALE GENOMIC DNA]</scope>
    <source>
        <strain evidence="9 10">GS-10</strain>
    </source>
</reference>
<organism evidence="9 10">
    <name type="scientific">Thalassovita mangrovi</name>
    <dbReference type="NCBI Taxonomy" id="2692236"/>
    <lineage>
        <taxon>Bacteria</taxon>
        <taxon>Pseudomonadati</taxon>
        <taxon>Pseudomonadota</taxon>
        <taxon>Alphaproteobacteria</taxon>
        <taxon>Rhodobacterales</taxon>
        <taxon>Roseobacteraceae</taxon>
        <taxon>Thalassovita</taxon>
    </lineage>
</organism>
<feature type="binding site" description="covalent" evidence="7">
    <location>
        <position position="143"/>
    </location>
    <ligand>
        <name>heme c</name>
        <dbReference type="ChEBI" id="CHEBI:61717"/>
    </ligand>
</feature>
<evidence type="ECO:0000256" key="2">
    <source>
        <dbReference type="ARBA" id="ARBA00022617"/>
    </source>
</evidence>
<dbReference type="Proteomes" id="UP000479043">
    <property type="component" value="Unassembled WGS sequence"/>
</dbReference>
<dbReference type="InterPro" id="IPR010980">
    <property type="entry name" value="Cyt_c/b562"/>
</dbReference>
<comment type="PTM">
    <text evidence="7">Binds 1 heme group per subunit.</text>
</comment>
<evidence type="ECO:0000256" key="7">
    <source>
        <dbReference type="PIRSR" id="PIRSR000027-2"/>
    </source>
</evidence>
<gene>
    <name evidence="9" type="ORF">GR167_01075</name>
</gene>
<dbReference type="GO" id="GO:0020037">
    <property type="term" value="F:heme binding"/>
    <property type="evidence" value="ECO:0007669"/>
    <property type="project" value="InterPro"/>
</dbReference>
<dbReference type="SUPFAM" id="SSF47175">
    <property type="entry name" value="Cytochromes"/>
    <property type="match status" value="1"/>
</dbReference>
<keyword evidence="1" id="KW-0813">Transport</keyword>
<dbReference type="RefSeq" id="WP_160971589.1">
    <property type="nucleotide sequence ID" value="NZ_WWEN01000001.1"/>
</dbReference>
<dbReference type="InterPro" id="IPR012127">
    <property type="entry name" value="Cyt_c_prime"/>
</dbReference>